<dbReference type="EMBL" id="JBEUOH010000031">
    <property type="protein sequence ID" value="KAL0853021.1"/>
    <property type="molecule type" value="Genomic_DNA"/>
</dbReference>
<evidence type="ECO:0000256" key="3">
    <source>
        <dbReference type="ARBA" id="ARBA00022737"/>
    </source>
</evidence>
<protein>
    <recommendedName>
        <fullName evidence="9">C2H2-type domain-containing protein</fullName>
    </recommendedName>
</protein>
<accession>A0ABR3GZU8</accession>
<gene>
    <name evidence="10" type="ORF">ABMA27_012802</name>
</gene>
<evidence type="ECO:0000313" key="10">
    <source>
        <dbReference type="EMBL" id="KAL0853021.1"/>
    </source>
</evidence>
<keyword evidence="3" id="KW-0677">Repeat</keyword>
<feature type="domain" description="C2H2-type" evidence="9">
    <location>
        <begin position="239"/>
        <end position="266"/>
    </location>
</feature>
<evidence type="ECO:0000256" key="5">
    <source>
        <dbReference type="ARBA" id="ARBA00022833"/>
    </source>
</evidence>
<feature type="domain" description="C2H2-type" evidence="9">
    <location>
        <begin position="351"/>
        <end position="378"/>
    </location>
</feature>
<dbReference type="Gene3D" id="3.30.160.60">
    <property type="entry name" value="Classic Zinc Finger"/>
    <property type="match status" value="4"/>
</dbReference>
<dbReference type="InterPro" id="IPR013087">
    <property type="entry name" value="Znf_C2H2_type"/>
</dbReference>
<evidence type="ECO:0000256" key="7">
    <source>
        <dbReference type="ARBA" id="ARBA00023242"/>
    </source>
</evidence>
<keyword evidence="4 8" id="KW-0863">Zinc-finger</keyword>
<evidence type="ECO:0000313" key="11">
    <source>
        <dbReference type="Proteomes" id="UP001549920"/>
    </source>
</evidence>
<keyword evidence="2" id="KW-0479">Metal-binding</keyword>
<evidence type="ECO:0000256" key="2">
    <source>
        <dbReference type="ARBA" id="ARBA00022723"/>
    </source>
</evidence>
<comment type="caution">
    <text evidence="10">The sequence shown here is derived from an EMBL/GenBank/DDBJ whole genome shotgun (WGS) entry which is preliminary data.</text>
</comment>
<feature type="domain" description="C2H2-type" evidence="9">
    <location>
        <begin position="214"/>
        <end position="236"/>
    </location>
</feature>
<keyword evidence="7" id="KW-0539">Nucleus</keyword>
<organism evidence="10 11">
    <name type="scientific">Loxostege sticticalis</name>
    <name type="common">Beet webworm moth</name>
    <dbReference type="NCBI Taxonomy" id="481309"/>
    <lineage>
        <taxon>Eukaryota</taxon>
        <taxon>Metazoa</taxon>
        <taxon>Ecdysozoa</taxon>
        <taxon>Arthropoda</taxon>
        <taxon>Hexapoda</taxon>
        <taxon>Insecta</taxon>
        <taxon>Pterygota</taxon>
        <taxon>Neoptera</taxon>
        <taxon>Endopterygota</taxon>
        <taxon>Lepidoptera</taxon>
        <taxon>Glossata</taxon>
        <taxon>Ditrysia</taxon>
        <taxon>Pyraloidea</taxon>
        <taxon>Crambidae</taxon>
        <taxon>Pyraustinae</taxon>
        <taxon>Loxostege</taxon>
    </lineage>
</organism>
<evidence type="ECO:0000256" key="4">
    <source>
        <dbReference type="ARBA" id="ARBA00022771"/>
    </source>
</evidence>
<keyword evidence="6" id="KW-0238">DNA-binding</keyword>
<keyword evidence="11" id="KW-1185">Reference proteome</keyword>
<reference evidence="10 11" key="1">
    <citation type="submission" date="2024-06" db="EMBL/GenBank/DDBJ databases">
        <title>A chromosome-level genome assembly of beet webworm, Loxostege sticticalis.</title>
        <authorList>
            <person name="Zhang Y."/>
        </authorList>
    </citation>
    <scope>NUCLEOTIDE SEQUENCE [LARGE SCALE GENOMIC DNA]</scope>
    <source>
        <strain evidence="10">AQ026</strain>
        <tissue evidence="10">Whole body</tissue>
    </source>
</reference>
<feature type="domain" description="C2H2-type" evidence="9">
    <location>
        <begin position="266"/>
        <end position="294"/>
    </location>
</feature>
<evidence type="ECO:0000256" key="8">
    <source>
        <dbReference type="PROSITE-ProRule" id="PRU00042"/>
    </source>
</evidence>
<evidence type="ECO:0000256" key="1">
    <source>
        <dbReference type="ARBA" id="ARBA00004123"/>
    </source>
</evidence>
<dbReference type="SUPFAM" id="SSF57667">
    <property type="entry name" value="beta-beta-alpha zinc fingers"/>
    <property type="match status" value="3"/>
</dbReference>
<dbReference type="Pfam" id="PF00096">
    <property type="entry name" value="zf-C2H2"/>
    <property type="match status" value="4"/>
</dbReference>
<evidence type="ECO:0000259" key="9">
    <source>
        <dbReference type="PROSITE" id="PS50157"/>
    </source>
</evidence>
<dbReference type="PANTHER" id="PTHR24390">
    <property type="entry name" value="ZINC FINGER PROTEIN"/>
    <property type="match status" value="1"/>
</dbReference>
<keyword evidence="5" id="KW-0862">Zinc</keyword>
<comment type="subcellular location">
    <subcellularLocation>
        <location evidence="1">Nucleus</location>
    </subcellularLocation>
</comment>
<name>A0ABR3GZU8_LOXSC</name>
<dbReference type="InterPro" id="IPR036236">
    <property type="entry name" value="Znf_C2H2_sf"/>
</dbReference>
<proteinExistence type="predicted"/>
<dbReference type="PROSITE" id="PS50157">
    <property type="entry name" value="ZINC_FINGER_C2H2_2"/>
    <property type="match status" value="5"/>
</dbReference>
<dbReference type="Proteomes" id="UP001549920">
    <property type="component" value="Unassembled WGS sequence"/>
</dbReference>
<dbReference type="PROSITE" id="PS00028">
    <property type="entry name" value="ZINC_FINGER_C2H2_1"/>
    <property type="match status" value="3"/>
</dbReference>
<sequence>MLRDNVISAYRSTKGLDLTKLCITGPTSTIYINEHLTINNKLLFRQTREMAKKQAFRYVWLLHLSSRITSLKDYSLFCNTLYITLKMFLKYEFKSRLLTCGTLLQLDLGITLDSKLHLDLHVDNIINKAFKIPKDLLHSDMRRRSLLTLHHQLMQTKRSVCSRGRYTPITPKDLKEFTVIEEGTKKKYRCNKCEHVMLTLVNMRKHVSAHIDKFYCDACKRNFKNQTKLRKHMQTHQLYDCPECSQQFTKIKLLRHRAEKHGVELPTCNICGYKTIKQSLLVNHQRRVHMNERTIPCPHCDMKFFLLCDLRHHMVRHDPIKKYECKFCKKNYPRLETLKRHERIHTGDKRKVCTLCGERFVQKASLNYHMLKRHPESV</sequence>
<feature type="domain" description="C2H2-type" evidence="9">
    <location>
        <begin position="323"/>
        <end position="350"/>
    </location>
</feature>
<evidence type="ECO:0000256" key="6">
    <source>
        <dbReference type="ARBA" id="ARBA00023125"/>
    </source>
</evidence>
<dbReference type="PANTHER" id="PTHR24390:SF159">
    <property type="entry name" value="GROWTH FACTOR INDEPENDENT 1 TRANSCRIPTIONAL REPRESSOR"/>
    <property type="match status" value="1"/>
</dbReference>
<dbReference type="SMART" id="SM00355">
    <property type="entry name" value="ZnF_C2H2"/>
    <property type="match status" value="7"/>
</dbReference>